<gene>
    <name evidence="1" type="ORF">FLAG1_06859</name>
</gene>
<evidence type="ECO:0000313" key="2">
    <source>
        <dbReference type="Proteomes" id="UP000037904"/>
    </source>
</evidence>
<dbReference type="EMBL" id="JXCE01000144">
    <property type="protein sequence ID" value="KPA40271.1"/>
    <property type="molecule type" value="Genomic_DNA"/>
</dbReference>
<name>A0A0N0DDW5_FUSLA</name>
<proteinExistence type="predicted"/>
<organism evidence="1 2">
    <name type="scientific">Fusarium langsethiae</name>
    <dbReference type="NCBI Taxonomy" id="179993"/>
    <lineage>
        <taxon>Eukaryota</taxon>
        <taxon>Fungi</taxon>
        <taxon>Dikarya</taxon>
        <taxon>Ascomycota</taxon>
        <taxon>Pezizomycotina</taxon>
        <taxon>Sordariomycetes</taxon>
        <taxon>Hypocreomycetidae</taxon>
        <taxon>Hypocreales</taxon>
        <taxon>Nectriaceae</taxon>
        <taxon>Fusarium</taxon>
    </lineage>
</organism>
<dbReference type="Proteomes" id="UP000037904">
    <property type="component" value="Unassembled WGS sequence"/>
</dbReference>
<comment type="caution">
    <text evidence="1">The sequence shown here is derived from an EMBL/GenBank/DDBJ whole genome shotgun (WGS) entry which is preliminary data.</text>
</comment>
<evidence type="ECO:0000313" key="1">
    <source>
        <dbReference type="EMBL" id="KPA40271.1"/>
    </source>
</evidence>
<reference evidence="1 2" key="1">
    <citation type="submission" date="2015-04" db="EMBL/GenBank/DDBJ databases">
        <title>The draft genome sequence of Fusarium langsethiae, a T-2/HT-2 mycotoxin producer.</title>
        <authorList>
            <person name="Lysoe E."/>
            <person name="Divon H.H."/>
            <person name="Terzi V."/>
            <person name="Orru L."/>
            <person name="Lamontanara A."/>
            <person name="Kolseth A.-K."/>
            <person name="Frandsen R.J."/>
            <person name="Nielsen K."/>
            <person name="Thrane U."/>
        </authorList>
    </citation>
    <scope>NUCLEOTIDE SEQUENCE [LARGE SCALE GENOMIC DNA]</scope>
    <source>
        <strain evidence="1 2">Fl201059</strain>
    </source>
</reference>
<protein>
    <submittedName>
        <fullName evidence="1">Tagatose-diphosphate aldolase</fullName>
    </submittedName>
</protein>
<sequence length="161" mass="18036">MTRIRQIWNSQLQTPEGMTDVQLGHPEFLSSEQCLLRTQVTPVLFYPPFFHVRSPKCTFPALYCLVRPELASQLPASLVENGKFDVTAIDHDVQTALEMDHNIEHLTAMTKAAESKRCLFITQPFSFALDQLPLLSSAVFAAIKSATVPLSLHLDHTQDVS</sequence>
<dbReference type="AlphaFoldDB" id="A0A0N0DDW5"/>
<accession>A0A0N0DDW5</accession>
<keyword evidence="2" id="KW-1185">Reference proteome</keyword>